<reference evidence="1 2" key="1">
    <citation type="submission" date="2014-05" db="EMBL/GenBank/DDBJ databases">
        <title>Draft genome sequence of a rare smut relative, Tilletiaria anomala UBC 951.</title>
        <authorList>
            <consortium name="DOE Joint Genome Institute"/>
            <person name="Toome M."/>
            <person name="Kuo A."/>
            <person name="Henrissat B."/>
            <person name="Lipzen A."/>
            <person name="Tritt A."/>
            <person name="Yoshinaga Y."/>
            <person name="Zane M."/>
            <person name="Barry K."/>
            <person name="Grigoriev I.V."/>
            <person name="Spatafora J.W."/>
            <person name="Aimea M.C."/>
        </authorList>
    </citation>
    <scope>NUCLEOTIDE SEQUENCE [LARGE SCALE GENOMIC DNA]</scope>
    <source>
        <strain evidence="1 2">UBC 951</strain>
    </source>
</reference>
<evidence type="ECO:0000313" key="2">
    <source>
        <dbReference type="Proteomes" id="UP000027361"/>
    </source>
</evidence>
<organism evidence="1 2">
    <name type="scientific">Tilletiaria anomala (strain ATCC 24038 / CBS 436.72 / UBC 951)</name>
    <dbReference type="NCBI Taxonomy" id="1037660"/>
    <lineage>
        <taxon>Eukaryota</taxon>
        <taxon>Fungi</taxon>
        <taxon>Dikarya</taxon>
        <taxon>Basidiomycota</taxon>
        <taxon>Ustilaginomycotina</taxon>
        <taxon>Exobasidiomycetes</taxon>
        <taxon>Georgefischeriales</taxon>
        <taxon>Tilletiariaceae</taxon>
        <taxon>Tilletiaria</taxon>
    </lineage>
</organism>
<name>A0A066VXE5_TILAU</name>
<accession>A0A066VXE5</accession>
<dbReference type="RefSeq" id="XP_013243020.1">
    <property type="nucleotide sequence ID" value="XM_013387566.1"/>
</dbReference>
<proteinExistence type="predicted"/>
<dbReference type="HOGENOM" id="CLU_1679189_0_0_1"/>
<dbReference type="Proteomes" id="UP000027361">
    <property type="component" value="Unassembled WGS sequence"/>
</dbReference>
<evidence type="ECO:0000313" key="1">
    <source>
        <dbReference type="EMBL" id="KDN44953.1"/>
    </source>
</evidence>
<gene>
    <name evidence="1" type="ORF">K437DRAFT_285901</name>
</gene>
<comment type="caution">
    <text evidence="1">The sequence shown here is derived from an EMBL/GenBank/DDBJ whole genome shotgun (WGS) entry which is preliminary data.</text>
</comment>
<dbReference type="EMBL" id="JMSN01000046">
    <property type="protein sequence ID" value="KDN44953.1"/>
    <property type="molecule type" value="Genomic_DNA"/>
</dbReference>
<dbReference type="AlphaFoldDB" id="A0A066VXE5"/>
<keyword evidence="2" id="KW-1185">Reference proteome</keyword>
<dbReference type="InParanoid" id="A0A066VXE5"/>
<protein>
    <submittedName>
        <fullName evidence="1">Uncharacterized protein</fullName>
    </submittedName>
</protein>
<sequence length="157" mass="18253">MQIPSQLSQFLLRPILPLGALRESRGEQITYRTSPSPLRHLPHLQLHIIASSRILAVLMPRIGYITTFLSIPLHTPVDSCIHHFERGRDDVPYWLHGWRAEGQRHNHQILPRVTIHDSELSLHTPEKRWLSGVFAHWNMTSRRFTILPTLIRCGTRT</sequence>
<dbReference type="GeneID" id="25266962"/>